<dbReference type="Proteomes" id="UP000265080">
    <property type="component" value="Chromosome 6"/>
</dbReference>
<feature type="disulfide bond" evidence="5">
    <location>
        <begin position="66"/>
        <end position="87"/>
    </location>
</feature>
<dbReference type="PANTHER" id="PTHR24038">
    <property type="entry name" value="STABILIN"/>
    <property type="match status" value="1"/>
</dbReference>
<dbReference type="PROSITE" id="PS01241">
    <property type="entry name" value="LINK_1"/>
    <property type="match status" value="1"/>
</dbReference>
<keyword evidence="8" id="KW-1185">Reference proteome</keyword>
<evidence type="ECO:0000256" key="1">
    <source>
        <dbReference type="ARBA" id="ARBA00004370"/>
    </source>
</evidence>
<evidence type="ECO:0000313" key="8">
    <source>
        <dbReference type="Proteomes" id="UP000265080"/>
    </source>
</evidence>
<accession>A0A3P8U842</accession>
<comment type="subcellular location">
    <subcellularLocation>
        <location evidence="1">Membrane</location>
    </subcellularLocation>
</comment>
<dbReference type="FunFam" id="3.10.100.10:FF:000001">
    <property type="entry name" value="Hyaluronan proteoglycan link protein 1"/>
    <property type="match status" value="1"/>
</dbReference>
<evidence type="ECO:0000259" key="6">
    <source>
        <dbReference type="PROSITE" id="PS50963"/>
    </source>
</evidence>
<feature type="domain" description="Link" evidence="6">
    <location>
        <begin position="20"/>
        <end position="113"/>
    </location>
</feature>
<keyword evidence="3 5" id="KW-1015">Disulfide bond</keyword>
<dbReference type="PROSITE" id="PS50963">
    <property type="entry name" value="LINK_2"/>
    <property type="match status" value="1"/>
</dbReference>
<dbReference type="InterPro" id="IPR016187">
    <property type="entry name" value="CTDL_fold"/>
</dbReference>
<dbReference type="AlphaFoldDB" id="A0A3P8U842"/>
<dbReference type="Pfam" id="PF00193">
    <property type="entry name" value="Xlink"/>
    <property type="match status" value="1"/>
</dbReference>
<evidence type="ECO:0000313" key="7">
    <source>
        <dbReference type="Ensembl" id="ENSAPEP00000031498.1"/>
    </source>
</evidence>
<dbReference type="GO" id="GO:0005540">
    <property type="term" value="F:hyaluronic acid binding"/>
    <property type="evidence" value="ECO:0007669"/>
    <property type="project" value="InterPro"/>
</dbReference>
<protein>
    <recommendedName>
        <fullName evidence="6">Link domain-containing protein</fullName>
    </recommendedName>
</protein>
<dbReference type="GeneTree" id="ENSGT00940000157928"/>
<evidence type="ECO:0000256" key="4">
    <source>
        <dbReference type="ARBA" id="ARBA00023180"/>
    </source>
</evidence>
<evidence type="ECO:0000256" key="2">
    <source>
        <dbReference type="ARBA" id="ARBA00023136"/>
    </source>
</evidence>
<evidence type="ECO:0000256" key="5">
    <source>
        <dbReference type="PROSITE-ProRule" id="PRU00323"/>
    </source>
</evidence>
<keyword evidence="2" id="KW-0472">Membrane</keyword>
<name>A0A3P8U842_AMPPE</name>
<dbReference type="InterPro" id="IPR016186">
    <property type="entry name" value="C-type_lectin-like/link_sf"/>
</dbReference>
<dbReference type="GO" id="GO:0016020">
    <property type="term" value="C:membrane"/>
    <property type="evidence" value="ECO:0007669"/>
    <property type="project" value="UniProtKB-SubCell"/>
</dbReference>
<reference evidence="7 8" key="1">
    <citation type="submission" date="2018-03" db="EMBL/GenBank/DDBJ databases">
        <title>Finding Nemo's genes: A chromosome-scale reference assembly of the genome of the orange clownfish Amphiprion percula.</title>
        <authorList>
            <person name="Lehmann R."/>
        </authorList>
    </citation>
    <scope>NUCLEOTIDE SEQUENCE</scope>
</reference>
<dbReference type="Ensembl" id="ENSAPET00000032331.1">
    <property type="protein sequence ID" value="ENSAPEP00000031498.1"/>
    <property type="gene ID" value="ENSAPEG00000022339.1"/>
</dbReference>
<dbReference type="GO" id="GO:0007155">
    <property type="term" value="P:cell adhesion"/>
    <property type="evidence" value="ECO:0007669"/>
    <property type="project" value="InterPro"/>
</dbReference>
<dbReference type="SUPFAM" id="SSF56436">
    <property type="entry name" value="C-type lectin-like"/>
    <property type="match status" value="1"/>
</dbReference>
<reference evidence="7" key="3">
    <citation type="submission" date="2025-09" db="UniProtKB">
        <authorList>
            <consortium name="Ensembl"/>
        </authorList>
    </citation>
    <scope>IDENTIFICATION</scope>
</reference>
<dbReference type="SMART" id="SM00445">
    <property type="entry name" value="LINK"/>
    <property type="match status" value="1"/>
</dbReference>
<reference evidence="7" key="2">
    <citation type="submission" date="2025-08" db="UniProtKB">
        <authorList>
            <consortium name="Ensembl"/>
        </authorList>
    </citation>
    <scope>IDENTIFICATION</scope>
</reference>
<dbReference type="PANTHER" id="PTHR24038:SF8">
    <property type="entry name" value="STABILIN-1"/>
    <property type="match status" value="1"/>
</dbReference>
<proteinExistence type="predicted"/>
<sequence length="219" mass="24207">NFLQLFVMLTCSGPSENTAGVFHLRSPEGKYKMNFSRAAASCQEEDATLATVQQLGDAQQLGMHLCVAGWLDGGKVGYPTRFPSVRCGDNHVGLVMYKDPVDQSNPYDAYCYRLRGTGAAHLLTPVHYLFNTSLTPVQHNTQLITTFSLTFWRCTATSPCSTSGSSSEGRELLDFLSHRMSEVTLFVPHNAGFSQNQVRFFPSGTQTFKKALVCENKVF</sequence>
<dbReference type="PRINTS" id="PR01265">
    <property type="entry name" value="LINKMODULE"/>
</dbReference>
<feature type="disulfide bond" evidence="5">
    <location>
        <begin position="42"/>
        <end position="111"/>
    </location>
</feature>
<keyword evidence="4" id="KW-0325">Glycoprotein</keyword>
<organism evidence="7 8">
    <name type="scientific">Amphiprion percula</name>
    <name type="common">Orange clownfish</name>
    <name type="synonym">Lutjanus percula</name>
    <dbReference type="NCBI Taxonomy" id="161767"/>
    <lineage>
        <taxon>Eukaryota</taxon>
        <taxon>Metazoa</taxon>
        <taxon>Chordata</taxon>
        <taxon>Craniata</taxon>
        <taxon>Vertebrata</taxon>
        <taxon>Euteleostomi</taxon>
        <taxon>Actinopterygii</taxon>
        <taxon>Neopterygii</taxon>
        <taxon>Teleostei</taxon>
        <taxon>Neoteleostei</taxon>
        <taxon>Acanthomorphata</taxon>
        <taxon>Ovalentaria</taxon>
        <taxon>Pomacentridae</taxon>
        <taxon>Amphiprion</taxon>
    </lineage>
</organism>
<evidence type="ECO:0000256" key="3">
    <source>
        <dbReference type="ARBA" id="ARBA00023157"/>
    </source>
</evidence>
<dbReference type="Gene3D" id="3.10.100.10">
    <property type="entry name" value="Mannose-Binding Protein A, subunit A"/>
    <property type="match status" value="1"/>
</dbReference>
<dbReference type="InterPro" id="IPR000538">
    <property type="entry name" value="Link_dom"/>
</dbReference>